<evidence type="ECO:0000259" key="4">
    <source>
        <dbReference type="Pfam" id="PF19081"/>
    </source>
</evidence>
<organism evidence="5 6">
    <name type="scientific">Spirosoma foliorum</name>
    <dbReference type="NCBI Taxonomy" id="2710596"/>
    <lineage>
        <taxon>Bacteria</taxon>
        <taxon>Pseudomonadati</taxon>
        <taxon>Bacteroidota</taxon>
        <taxon>Cytophagia</taxon>
        <taxon>Cytophagales</taxon>
        <taxon>Cytophagaceae</taxon>
        <taxon>Spirosoma</taxon>
    </lineage>
</organism>
<dbReference type="InterPro" id="IPR047589">
    <property type="entry name" value="DUF11_rpt"/>
</dbReference>
<reference evidence="5 6" key="1">
    <citation type="submission" date="2020-07" db="EMBL/GenBank/DDBJ databases">
        <title>Spirosoma foliorum sp. nov., isolated from the leaves on the Nejang mountain Korea, Republic of.</title>
        <authorList>
            <person name="Ho H."/>
            <person name="Lee Y.-J."/>
            <person name="Nurcahyanto D.-A."/>
            <person name="Kim S.-G."/>
        </authorList>
    </citation>
    <scope>NUCLEOTIDE SEQUENCE [LARGE SCALE GENOMIC DNA]</scope>
    <source>
        <strain evidence="5 6">PL0136</strain>
    </source>
</reference>
<accession>A0A7G5GZ65</accession>
<dbReference type="Pfam" id="PF19081">
    <property type="entry name" value="Ig_7"/>
    <property type="match status" value="1"/>
</dbReference>
<dbReference type="InterPro" id="IPR013783">
    <property type="entry name" value="Ig-like_fold"/>
</dbReference>
<dbReference type="Pfam" id="PF13585">
    <property type="entry name" value="CHU_C"/>
    <property type="match status" value="1"/>
</dbReference>
<evidence type="ECO:0000313" key="6">
    <source>
        <dbReference type="Proteomes" id="UP000515369"/>
    </source>
</evidence>
<feature type="domain" description="DUF11" evidence="3">
    <location>
        <begin position="2319"/>
        <end position="2437"/>
    </location>
</feature>
<dbReference type="InterPro" id="IPR001434">
    <property type="entry name" value="OmcB-like_DUF11"/>
</dbReference>
<dbReference type="PANTHER" id="PTHR12861:SF3">
    <property type="entry name" value="TRANSLOCON-ASSOCIATED PROTEIN SUBUNIT BETA"/>
    <property type="match status" value="1"/>
</dbReference>
<dbReference type="Pfam" id="PF01345">
    <property type="entry name" value="DUF11"/>
    <property type="match status" value="5"/>
</dbReference>
<dbReference type="Gene3D" id="2.60.40.10">
    <property type="entry name" value="Immunoglobulins"/>
    <property type="match status" value="9"/>
</dbReference>
<feature type="compositionally biased region" description="Polar residues" evidence="1">
    <location>
        <begin position="2413"/>
        <end position="2426"/>
    </location>
</feature>
<feature type="compositionally biased region" description="Polar residues" evidence="1">
    <location>
        <begin position="2274"/>
        <end position="2289"/>
    </location>
</feature>
<proteinExistence type="predicted"/>
<feature type="region of interest" description="Disordered" evidence="1">
    <location>
        <begin position="2413"/>
        <end position="2466"/>
    </location>
</feature>
<feature type="transmembrane region" description="Helical" evidence="2">
    <location>
        <begin position="21"/>
        <end position="39"/>
    </location>
</feature>
<keyword evidence="2" id="KW-1133">Transmembrane helix</keyword>
<feature type="region of interest" description="Disordered" evidence="1">
    <location>
        <begin position="1707"/>
        <end position="1752"/>
    </location>
</feature>
<evidence type="ECO:0000259" key="3">
    <source>
        <dbReference type="Pfam" id="PF01345"/>
    </source>
</evidence>
<name>A0A7G5GZ65_9BACT</name>
<keyword evidence="2" id="KW-0472">Membrane</keyword>
<dbReference type="InterPro" id="IPR044023">
    <property type="entry name" value="Ig_7"/>
</dbReference>
<evidence type="ECO:0000313" key="5">
    <source>
        <dbReference type="EMBL" id="QMW04157.1"/>
    </source>
</evidence>
<dbReference type="EMBL" id="CP059732">
    <property type="protein sequence ID" value="QMW04157.1"/>
    <property type="molecule type" value="Genomic_DNA"/>
</dbReference>
<dbReference type="Pfam" id="PF13573">
    <property type="entry name" value="SprB"/>
    <property type="match status" value="11"/>
</dbReference>
<dbReference type="Proteomes" id="UP000515369">
    <property type="component" value="Chromosome"/>
</dbReference>
<feature type="domain" description="DUF11" evidence="3">
    <location>
        <begin position="2160"/>
        <end position="2270"/>
    </location>
</feature>
<keyword evidence="6" id="KW-1185">Reference proteome</keyword>
<feature type="domain" description="DUF11" evidence="3">
    <location>
        <begin position="1608"/>
        <end position="1723"/>
    </location>
</feature>
<feature type="domain" description="DUF11" evidence="3">
    <location>
        <begin position="2714"/>
        <end position="2815"/>
    </location>
</feature>
<feature type="compositionally biased region" description="Low complexity" evidence="1">
    <location>
        <begin position="2435"/>
        <end position="2448"/>
    </location>
</feature>
<dbReference type="KEGG" id="sfol:H3H32_04150"/>
<feature type="region of interest" description="Disordered" evidence="1">
    <location>
        <begin position="2260"/>
        <end position="2307"/>
    </location>
</feature>
<feature type="region of interest" description="Disordered" evidence="1">
    <location>
        <begin position="5023"/>
        <end position="5047"/>
    </location>
</feature>
<evidence type="ECO:0000256" key="2">
    <source>
        <dbReference type="SAM" id="Phobius"/>
    </source>
</evidence>
<feature type="domain" description="DUF11" evidence="3">
    <location>
        <begin position="4609"/>
        <end position="4721"/>
    </location>
</feature>
<dbReference type="InterPro" id="IPR025667">
    <property type="entry name" value="SprB_repeat"/>
</dbReference>
<dbReference type="NCBIfam" id="TIGR01451">
    <property type="entry name" value="B_ant_repeat"/>
    <property type="match status" value="5"/>
</dbReference>
<evidence type="ECO:0000256" key="1">
    <source>
        <dbReference type="SAM" id="MobiDB-lite"/>
    </source>
</evidence>
<dbReference type="PANTHER" id="PTHR12861">
    <property type="entry name" value="TRANSLOCON-ASSOCIATED PROTEIN, BETA SUBUNIT PRECURSOR TRAP-BETA SIGNAL SEQUENCE RECEPTOR BETA SUBUNIT"/>
    <property type="match status" value="1"/>
</dbReference>
<dbReference type="InterPro" id="IPR026341">
    <property type="entry name" value="T9SS_type_B"/>
</dbReference>
<gene>
    <name evidence="5" type="ORF">H3H32_04150</name>
</gene>
<protein>
    <submittedName>
        <fullName evidence="5">DUF11 domain-containing protein</fullName>
    </submittedName>
</protein>
<dbReference type="NCBIfam" id="TIGR04131">
    <property type="entry name" value="Bac_Flav_CTERM"/>
    <property type="match status" value="1"/>
</dbReference>
<keyword evidence="2" id="KW-0812">Transmembrane</keyword>
<feature type="domain" description="Ig-like" evidence="4">
    <location>
        <begin position="3451"/>
        <end position="3523"/>
    </location>
</feature>
<dbReference type="RefSeq" id="WP_182461413.1">
    <property type="nucleotide sequence ID" value="NZ_CP059732.1"/>
</dbReference>
<dbReference type="Gene3D" id="2.60.40.740">
    <property type="match status" value="6"/>
</dbReference>
<sequence>MKKYLPFTCSLWQNVCSPPKWVVRILLPLLVLSFVTVGVCKAMTEPLKPVTLPGGEGRRSTLSAHSFPKRLNLFARRDENLASMGELGGQNRLERLANKQANPVVEANLDTPCVPVSYTLCGAKTSFTLTAGSGYANVQWYKDGAVIAGATTTDYVATVAGMYSYSATDVTTSCSTSLCCPISIESCAPCVPVSYTICGARTSFTLTAGSGYTNVQWYKDGTAIAGATTTDYVATVAGMYSYSATDATTSCSTSLCCPISIESCAPCVPASYTLCGTKTSFTLTTGEGYTSVQWYKDGVAIPGATAIDYVATVAGMYSYSAVDATGCSGTLCCPISITSCPQVCEKPILTVGNPVCNGSGFYSVSVYSSTNNIVASAGTVSGLSIINIPVGTPVSVSASNGVGCLNVATVDSPTGCNASGPNGCTPPQLTVGQPLCMGTTYTVSYRLTGSGGVSSNVGVVNASAHRIEQIPVGTNVVVTASGSGTCVTRVTVVSPTSCANPCENPAITLSGPECSNGATSYVVNYTVNPGTTVLASAGSVSNGLISGIPSGIPLSVTVTTVNGCSPMVVVVPPASCTVCAPLGLNTGTTLALCGQSNGIATVVVNAGSGVGPYSYQWTNASGSVVSSSSIATGLSAGMYTVTVTDSKGCVGQKQVSISSTNAPAIVAQATTTNCGLANGSASVQVTSGSGSYTYQWTTSTGVVVGSSASVGNLPAGTYTVNVVDANGCNSMTSVVVGNSTPLAIVATAQNAVCGQANGSITAQVSGGSSGYTYQWRTASGVVATSQNLTNAAPGSYSVVVTDATGCTAVATANISNLAGPQVSGVPTHVKCYGTQTGSVVLTVSGGTPPIGYVWSNGSTSKDLTGVGAGVYTVTARDANGCLAVQSFTITQPTEIAAVFQPTQPTCSSLSGGGVSLVSISGGTAPYSYTWSTGSTAASLNNLSGGTYTLTIKDANGCVASPVAVLITPTGCNPQVCEKPILTVGNPVCNGSGFYSVSVYSSTTNIVASAGTVSGLSVINIPVGTPVSVSASNGVGCVNVASVASPVDCNASGPNGCTPPQLTVGQPLCMGTTYTVSYRLTGSGGVSSNVGVVNASAHRIEQIPVGTNVVVTASGSGTCVTRVTVVSPTSCANPCENPAITLSGPECSNGATSYVVNYTVNPGTTVLASAGSVSNGLISGIPSGIPLSVTVTTVNGCSPMVVVVPPASCTVCAPLGLNTGTTLALCGQSNGIATVVVNAGSGVGPYSYQWTNAQGSVVSSSSIATGLSAGMYTVTVTDSKGCVGQKQVSISSTSAPAILAQASPTSCGQPNGSASVQVSNGSGSYTYQWTNSSGVLMGTSASLAGLPAGTYMVSVQDGSGCSSTTSVVVGSSSPVNVVATAQNAVCGQATGSVSVQVSGGSGSYSYQWRNAAGVVVATSQNLVNVAPGSYNVTVSDGRGCVGVASANISNLAGPQVSGVPTNVKCYGTQTGSVVLTVTGGTPPIGYVWSNGSTSKDLTGVGAGVYTVTARDANGCLAVQSFTITQPTEIAAVFQPTQPTCSSLSGGSISLVSISGGTAPYSYTWSTGATTASINGLSGGTYTLTIRDGNGCVASPLAVLPTPSNCASLDLALTKKLSSGQSATVVAGGQVTFTVSVINQGGVNATNVQVTDYIPAGLTLNDANWTASNGKATLNTMIASLLAGQTTTRNITFTVSSSFVGSLTNTAEISSASGGTDKDSTPDDNPDNDGTPVNDDTSGDHKNNPSQDEDDSDIEVITVTPLCTALGLNTGTTLALCGQSNGIATVVVNVGSGVGPYSYQWTNASGSVVSSSSIATGLSAGMYTVTVSDSKGCVGQKQVSISSTSAPAILAQASPTSCGQPNGSASVQVSNGSGSYTYQWTNSSGVLMGTSASLAGLPAGTYMVSVQDGSGCSSTTSVVVGSSSPVNVVATAQNAVCGQATGSVSVQVSGGSGSYSYQWRNAAGVVVATSQNLVNVAPGSYNVTVSDGRGCVGVASANISNLAGPQVSGVPTNVKCYGTQTGSVVLTVTGGTPPIGYVWSNGSTSKDLTGVGAGVYTVTARDANGCLAVQSFTITQPTEIAAVFQPTQPTCSSLSGGSVSLVSISGGTAPYSYTWSTGSTAASLNNLSGGTYTLTIKDANGCVASPVAILNTPTNCSTPIFDLALTKKLANGQPANVVAGGQVTFTVTVYNQGNIDATNVQVTDYIPTGLTLNDANWTASNGKATLTSVIANLAAGQSTSRNITFTVGLGVTGSLTNNAEISGASNAQNLPDVDSSPDNDPTNDGTPINDDTSGDHKHNPSQDEDDSDIEVINVNPAPVFDLALTKKLAPGQSTNVVAGSNVTFAVTVINQGTVDATAVQVTDYIPAGLALNDANWTASNGQATLNTPITNLTAGQSTTRTITFVVSSSVTGSLTNGAEISSASNGQNLPDKDSDPDNNPGNDGTPINDDTSGDHKHNPSQDEDDSDIEVITVTPVQPTCEKPVLTVGNPVCNPANGTYSVSIYSSTGNVLASAGTVSGSSVIDIPVGTPVSVTASNGIGCNTVSMVESPASCPITPTCTQPKLTTGQPICSGNGTYSVSYSTDRGVVSVNAGTISGNTIVGIPVGTQLTITATDGTCMTRVNVSSPANCTNPCENPGISLSGPICDDKGTNTYYLYYTLLNGATVKVSQGVASNGLITGVPSGAPLSLTVSRAGCADKVVTIPGVVCGPNPAPSLDLTKQVNKTRAGLGEVVTYTLTLTNRGTGSATNVDVQESMSAGLVLIPGSVSTTAGSYAATSPVGIWTVPNLAAGATTTLTFSASITQVGVVYNTAAIPGDTATVCTTVPVKVCQGAPIQVVVSAPKGYSSYQWYRNGSAISGATSYTYTATQLGEYTIQVNGSQCPNGACCPIVVEQEAGVTFTLASQAPTCNGSQPLANGTVSINGLAIANTAYRYALALGTSFTTTNPTVQSVPANGVLASNLVGGQTYTIRVFNGAGCWQDQTVTIGVANCGCSVEPPVVTCAITEICKGGSTMLSTRGCESGTIRWSDGHSGATIVATPTVTTTYTASCVIGSCVSPASNAITVTVLDVKTPTISASADNVCPGTSVTLTAAGCEGGVIQWSEKTQTGASIVVTPYGKTTYTAQCRLGTCLSNPALVTINVNTELPTPTVTCSTTIVCPGETVTLTAENCVGTPIWNSTTATTSSIVVTPTLGSNSYWVFCKNGACTSKSSNIYTIQVVAPVIPTITASADTICTGGSVVLTASGCNGTVFWSTGQTGASITVAPTANTSYYAQCKFRSCLSDQSSAIAIAVVNPQTPIVRVNKTLVCSGEPVSLTATGCNGTVQWHGVNLVGLTITIYPTATAEYYATCKLGACESSASTTVRVTVNSSPATAPTVVASTSLVCNSGLVSLSATGCNGTVQWSDGQTGSVITVTATPTNREFYALCVPTSGTACGSAKSNVVTITVPQMATPSIVASRTAVCSGEQVTLTATGCAGGTIQWHGVNQSGTSISVTPVSTSEYYATCTITGCESAPSTKVTVVVNAPVTAPVVTASSLTVCSGSVVSMTATGCNGTVNWSDGQTGAVVSMTATAANHTYYAICQTGTLCPSPQSNVVSINLAPTAAPTITASRNSICSGEKVTLTATGCAGTVIWHGINRTGASIDMYPTSTTDYYATCQVGTCESGASNTVSIVVNTGTGISPVVTASTQQVCISGVVTLTATGCTGGTVIWSDGQQGAIVSMTATDANHEFYALCKDAGQCGTGKSNVITVTVTTLPTPTAVCSTSAICVGEDVTLTAQNCLGTPHWSTGETTASIIVKPTVTTGYTVYCTMNGCTSPTSSSYVITVVPVTAPTITASATVVTAGGSVTLTASGCPGTVIWSANDIHGNNTGSSLVVRPEGTQTYSAQCKYRTCLSDPSNTITINPGNCLVNAGGLTPVNGNVCAAGSTTALVAATLSGGLVQPNGYSVVYLLAKDGVIQQSSTTPQFSVPSASAHYSIHTLVYNGASGDANYFALSSINLGVTRTTDVLQLISHSCAAFDATGAKVNVGVVDAPSLSSNASTVCNGGTVSVTATGCAGGIVKWSDGKEGAVYQTSVYTERWLTAICEVDGCPSAPSATLHITLGTPAVPIIVSTPSICVGETVSLTATGCTSGNYLWSDGSTTGAILTVTPTQDATYRVKCKLGDCEGDWSAATTVHVGKPATPTLSLQGTGSTTVCYGSPVTLVATGCTTNEHVIWSNNMTGSSITISPASTETYTAYCASAAGTCRSDVSSGLTITVLGKVAVPTVVDKTNTCPITTVDLSTAMSSQPTTTGGLFEYYTDAALTNKVANPAAVGAGTYYVIERTSTGCVSLPAVIHVQITTCTEPTPCDGVNPATANAGDDASVCSTASYQLHGAMGGGGNTAHWTTSGNGSFDNPYSLNAIYTASGDDVQAGQVTLTLTVSTTNVNCPVATDQLVLTLNGVKSTPVITVAGGTQLCAGDSVILKAPAGYAGYNWSNGATTRTIVVKQSGVYSVQVMNDKGCTSVKSADVTVKIAEPVLPPLVTNLRNTCPSKIVDLTQALSTTTVGSTYTYRICECNSSNIVIRPDSVCEGTYWIVERTAQGCVSKPAKVVVKVFNCATDTLATDVSIAKTVNQTTVNGSPVTYTLTVSNAGPHTAYNVDVRDVLPSGLQLLPSGGYTFANGMITKRIDSLKAGASAQIVFSARIVTKGVDIINRAEITYLDNVDPNGANNSSSVTVRDTTSTPVSQTGTPGLGVALAVVKVEPQPDNSYNVTYKATLKNVGSVDLTAVSLLDSLNGVFASPASYSVVGSPVTGSGSTLVANAGFDGNTQPNILGSASTLAAGVQDTVVFVVNVKANGNSGPFYSSATAKGNTLDGSQTVKDVSNNGFDPTPEGSVSTAVRFDMPKGLLGVAKSVGAPTLVSAGIYDIPYTIALNNMGSVDLKKVQVVDNLSAAFGHGALIVSNQISVSGVGTVTVNPSYSGQGLITNMLVDTASTLAAGAKATLSFTVRVDVRNADALTFYNTALASALTPTDDVVEDVSTAGTNDDPDNDLDPRNNSQTTPIVLNSVSSDSYIGVSLAVRDTVRQSDGSYNVTYQVVVKAYGPDSLKNVSVSDTLSKVFNNQTGSTYRVVSAPIITSTGSALKLNPNFNGDADPVLVLGDNTSTLAAGKVDTIQMVVNVASSGSTTTFLNSAYAQAVAKSGTVSDVSTNGLNPDLNGNGNPTDSNEREATTLTLPPTYGSIFIPEGFSPNGDGTNDRFVIRGTAGLMVSLQVYNRWGNLVYQSEDYQNDWDGKPNTGVLINSADSNGVPDGTYYYIIHLSDGRKFVRYMTINR</sequence>